<dbReference type="Proteomes" id="UP000319342">
    <property type="component" value="Chromosome"/>
</dbReference>
<dbReference type="SUPFAM" id="SSF50965">
    <property type="entry name" value="Galactose oxidase, central domain"/>
    <property type="match status" value="2"/>
</dbReference>
<evidence type="ECO:0008006" key="7">
    <source>
        <dbReference type="Google" id="ProtNLM"/>
    </source>
</evidence>
<keyword evidence="3" id="KW-0325">Glycoprotein</keyword>
<evidence type="ECO:0000256" key="4">
    <source>
        <dbReference type="SAM" id="SignalP"/>
    </source>
</evidence>
<accession>A0A518D4X2</accession>
<evidence type="ECO:0000256" key="1">
    <source>
        <dbReference type="ARBA" id="ARBA00022729"/>
    </source>
</evidence>
<evidence type="ECO:0000256" key="2">
    <source>
        <dbReference type="ARBA" id="ARBA00022737"/>
    </source>
</evidence>
<dbReference type="InterPro" id="IPR013519">
    <property type="entry name" value="Int_alpha_beta-p"/>
</dbReference>
<dbReference type="RefSeq" id="WP_419186109.1">
    <property type="nucleotide sequence ID" value="NZ_CP036290.1"/>
</dbReference>
<keyword evidence="2" id="KW-0677">Repeat</keyword>
<dbReference type="InterPro" id="IPR011043">
    <property type="entry name" value="Gal_Oxase/kelch_b-propeller"/>
</dbReference>
<dbReference type="Pfam" id="PF14312">
    <property type="entry name" value="FG-GAP_2"/>
    <property type="match status" value="7"/>
</dbReference>
<dbReference type="SMART" id="SM00191">
    <property type="entry name" value="Int_alpha"/>
    <property type="match status" value="4"/>
</dbReference>
<sequence length="542" mass="55722" precursor="true">MSKSTLPRAAALLFLSGTFAPLAAAQIQSEDAKLLASDGSASDTFGRSVSVDGDFAVIGASADSHQGVQSGSAYVFQRQGDAWNQIAKLVPNDGSAGDSFGISVAISGNRIVVGANSDDDLGSSSGSAYVYTRQTNNSWAFERKLLPSDGVAFDLFGSAVAIEGDRVVVGSPNENQVGFATGAAYVFERTSGTNWTQRTKIAPSTLGASEQFGSAIAMSGDRIAFGVTRDDTAAKNAGAVYVYRRQSTTSWTQETKLTATNAMPSDYAGLSVDIDGERVVCGADRYDGGGIDSGAAFVFERQSNGAWIQTGTLMAQDGSTDDRLGQAVQIDGNQILAGAFGNSHAGSQSGAAYAFERNASGQWIQTVKLIASDAAPTDQFGRFAALDNGRALIASLYDDDQGTSSGSVYAVELGNLKANVDTASISSGSAQVLSLRAGAGWAGAKYVMLGSMTGTNGVDLGNGVVLPLSLDAYTTFGATYGLSMTNWLGTLDATGRATAVYRVPAGTPLAFAGLTLHHAFVAVKPGSGAIMASNAVPVRLTN</sequence>
<dbReference type="AlphaFoldDB" id="A0A518D4X2"/>
<name>A0A518D4X2_9BACT</name>
<keyword evidence="1 4" id="KW-0732">Signal</keyword>
<gene>
    <name evidence="5" type="ORF">Pla163_36670</name>
</gene>
<dbReference type="EMBL" id="CP036290">
    <property type="protein sequence ID" value="QDU86516.1"/>
    <property type="molecule type" value="Genomic_DNA"/>
</dbReference>
<evidence type="ECO:0000256" key="3">
    <source>
        <dbReference type="ARBA" id="ARBA00023180"/>
    </source>
</evidence>
<dbReference type="Gene3D" id="2.130.10.130">
    <property type="entry name" value="Integrin alpha, N-terminal"/>
    <property type="match status" value="3"/>
</dbReference>
<dbReference type="InterPro" id="IPR013517">
    <property type="entry name" value="FG-GAP"/>
</dbReference>
<dbReference type="PANTHER" id="PTHR36220">
    <property type="entry name" value="UNNAMED PRODUCT"/>
    <property type="match status" value="1"/>
</dbReference>
<protein>
    <recommendedName>
        <fullName evidence="7">FG-GAP repeat protein</fullName>
    </recommendedName>
</protein>
<feature type="signal peptide" evidence="4">
    <location>
        <begin position="1"/>
        <end position="25"/>
    </location>
</feature>
<organism evidence="5 6">
    <name type="scientific">Rohdeia mirabilis</name>
    <dbReference type="NCBI Taxonomy" id="2528008"/>
    <lineage>
        <taxon>Bacteria</taxon>
        <taxon>Pseudomonadati</taxon>
        <taxon>Planctomycetota</taxon>
        <taxon>Planctomycetia</taxon>
        <taxon>Planctomycetia incertae sedis</taxon>
        <taxon>Rohdeia</taxon>
    </lineage>
</organism>
<dbReference type="PANTHER" id="PTHR36220:SF1">
    <property type="entry name" value="GAMMA TUBULIN COMPLEX COMPONENT C-TERMINAL DOMAIN-CONTAINING PROTEIN"/>
    <property type="match status" value="1"/>
</dbReference>
<evidence type="ECO:0000313" key="5">
    <source>
        <dbReference type="EMBL" id="QDU86516.1"/>
    </source>
</evidence>
<keyword evidence="6" id="KW-1185">Reference proteome</keyword>
<dbReference type="InterPro" id="IPR028994">
    <property type="entry name" value="Integrin_alpha_N"/>
</dbReference>
<feature type="chain" id="PRO_5021819030" description="FG-GAP repeat protein" evidence="4">
    <location>
        <begin position="26"/>
        <end position="542"/>
    </location>
</feature>
<evidence type="ECO:0000313" key="6">
    <source>
        <dbReference type="Proteomes" id="UP000319342"/>
    </source>
</evidence>
<proteinExistence type="predicted"/>
<reference evidence="5 6" key="1">
    <citation type="submission" date="2019-02" db="EMBL/GenBank/DDBJ databases">
        <title>Deep-cultivation of Planctomycetes and their phenomic and genomic characterization uncovers novel biology.</title>
        <authorList>
            <person name="Wiegand S."/>
            <person name="Jogler M."/>
            <person name="Boedeker C."/>
            <person name="Pinto D."/>
            <person name="Vollmers J."/>
            <person name="Rivas-Marin E."/>
            <person name="Kohn T."/>
            <person name="Peeters S.H."/>
            <person name="Heuer A."/>
            <person name="Rast P."/>
            <person name="Oberbeckmann S."/>
            <person name="Bunk B."/>
            <person name="Jeske O."/>
            <person name="Meyerdierks A."/>
            <person name="Storesund J.E."/>
            <person name="Kallscheuer N."/>
            <person name="Luecker S."/>
            <person name="Lage O.M."/>
            <person name="Pohl T."/>
            <person name="Merkel B.J."/>
            <person name="Hornburger P."/>
            <person name="Mueller R.-W."/>
            <person name="Bruemmer F."/>
            <person name="Labrenz M."/>
            <person name="Spormann A.M."/>
            <person name="Op den Camp H."/>
            <person name="Overmann J."/>
            <person name="Amann R."/>
            <person name="Jetten M.S.M."/>
            <person name="Mascher T."/>
            <person name="Medema M.H."/>
            <person name="Devos D.P."/>
            <person name="Kaster A.-K."/>
            <person name="Ovreas L."/>
            <person name="Rohde M."/>
            <person name="Galperin M.Y."/>
            <person name="Jogler C."/>
        </authorList>
    </citation>
    <scope>NUCLEOTIDE SEQUENCE [LARGE SCALE GENOMIC DNA]</scope>
    <source>
        <strain evidence="5 6">Pla163</strain>
    </source>
</reference>